<accession>A0A7J3JPT6</accession>
<evidence type="ECO:0000313" key="2">
    <source>
        <dbReference type="EMBL" id="HGQ17945.1"/>
    </source>
</evidence>
<comment type="caution">
    <text evidence="2">The sequence shown here is derived from an EMBL/GenBank/DDBJ whole genome shotgun (WGS) entry which is preliminary data.</text>
</comment>
<dbReference type="EMBL" id="DTAI01000213">
    <property type="protein sequence ID" value="HGN37308.1"/>
    <property type="molecule type" value="Genomic_DNA"/>
</dbReference>
<dbReference type="AlphaFoldDB" id="A0A7J3JPT6"/>
<name>A0A7J3JPT6_9CREN</name>
<gene>
    <name evidence="1" type="ORF">ENT87_07170</name>
    <name evidence="2" type="ORF">ENU30_03035</name>
</gene>
<organism evidence="2">
    <name type="scientific">Ignisphaera aggregans</name>
    <dbReference type="NCBI Taxonomy" id="334771"/>
    <lineage>
        <taxon>Archaea</taxon>
        <taxon>Thermoproteota</taxon>
        <taxon>Thermoprotei</taxon>
        <taxon>Desulfurococcales</taxon>
        <taxon>Desulfurococcaceae</taxon>
        <taxon>Ignisphaera</taxon>
    </lineage>
</organism>
<evidence type="ECO:0000313" key="1">
    <source>
        <dbReference type="EMBL" id="HGN37308.1"/>
    </source>
</evidence>
<reference evidence="2" key="1">
    <citation type="journal article" date="2020" name="mSystems">
        <title>Genome- and Community-Level Interaction Insights into Carbon Utilization and Element Cycling Functions of Hydrothermarchaeota in Hydrothermal Sediment.</title>
        <authorList>
            <person name="Zhou Z."/>
            <person name="Liu Y."/>
            <person name="Xu W."/>
            <person name="Pan J."/>
            <person name="Luo Z.H."/>
            <person name="Li M."/>
        </authorList>
    </citation>
    <scope>NUCLEOTIDE SEQUENCE [LARGE SCALE GENOMIC DNA]</scope>
    <source>
        <strain evidence="1">SpSt-618</strain>
        <strain evidence="2">SpSt-657</strain>
    </source>
</reference>
<dbReference type="EMBL" id="DTBZ01000071">
    <property type="protein sequence ID" value="HGQ17945.1"/>
    <property type="molecule type" value="Genomic_DNA"/>
</dbReference>
<proteinExistence type="predicted"/>
<protein>
    <submittedName>
        <fullName evidence="2">Uncharacterized protein</fullName>
    </submittedName>
</protein>
<sequence>MIKLITFNRIDYKLLDLSLLDTMDIAIIKFVFEKFGGKAPLSELNVITVITALAPKWQESISIPLLRDMVPDGILRALSSNFAERELLSRIQKLEQLGLIRIDRYSIAKGDQITNGEQNATVYLTNIGKEIAQYNGLLLHGESIDEVMDKLLQLSIPLPMQEAYTINPREAYIAIPNEIIEVGQNQAILIKPVQQLSLLGVKFLNEVITGPFNGIPKIVIIGGYVPLTIRKGLQLGYVISLSQ</sequence>